<dbReference type="RefSeq" id="WP_006087475.1">
    <property type="nucleotide sequence ID" value="NC_009997.1"/>
</dbReference>
<dbReference type="HOGENOM" id="CLU_088249_0_0_6"/>
<dbReference type="AlphaFoldDB" id="A9KXH8"/>
<dbReference type="GeneID" id="11771965"/>
<proteinExistence type="predicted"/>
<organism evidence="1 2">
    <name type="scientific">Shewanella baltica (strain OS195)</name>
    <dbReference type="NCBI Taxonomy" id="399599"/>
    <lineage>
        <taxon>Bacteria</taxon>
        <taxon>Pseudomonadati</taxon>
        <taxon>Pseudomonadota</taxon>
        <taxon>Gammaproteobacteria</taxon>
        <taxon>Alteromonadales</taxon>
        <taxon>Shewanellaceae</taxon>
        <taxon>Shewanella</taxon>
    </lineage>
</organism>
<accession>A9KXH8</accession>
<evidence type="ECO:0000313" key="2">
    <source>
        <dbReference type="Proteomes" id="UP000000770"/>
    </source>
</evidence>
<dbReference type="Proteomes" id="UP000000770">
    <property type="component" value="Chromosome"/>
</dbReference>
<name>A9KXH8_SHEB9</name>
<gene>
    <name evidence="1" type="ordered locus">Sbal195_1746</name>
</gene>
<evidence type="ECO:0000313" key="1">
    <source>
        <dbReference type="EMBL" id="ABX48917.1"/>
    </source>
</evidence>
<reference evidence="1 2" key="1">
    <citation type="submission" date="2007-11" db="EMBL/GenBank/DDBJ databases">
        <title>Complete sequence of chromosome of Shewanella baltica OS195.</title>
        <authorList>
            <consortium name="US DOE Joint Genome Institute"/>
            <person name="Copeland A."/>
            <person name="Lucas S."/>
            <person name="Lapidus A."/>
            <person name="Barry K."/>
            <person name="Glavina del Rio T."/>
            <person name="Dalin E."/>
            <person name="Tice H."/>
            <person name="Pitluck S."/>
            <person name="Chain P."/>
            <person name="Malfatti S."/>
            <person name="Shin M."/>
            <person name="Vergez L."/>
            <person name="Schmutz J."/>
            <person name="Larimer F."/>
            <person name="Land M."/>
            <person name="Hauser L."/>
            <person name="Kyrpides N."/>
            <person name="Kim E."/>
            <person name="Brettar I."/>
            <person name="Rodrigues J."/>
            <person name="Konstantinidis K."/>
            <person name="Klappenbach J."/>
            <person name="Hofle M."/>
            <person name="Tiedje J."/>
            <person name="Richardson P."/>
        </authorList>
    </citation>
    <scope>NUCLEOTIDE SEQUENCE [LARGE SCALE GENOMIC DNA]</scope>
    <source>
        <strain evidence="1 2">OS195</strain>
    </source>
</reference>
<dbReference type="KEGG" id="sbn:Sbal195_1746"/>
<dbReference type="EMBL" id="CP000891">
    <property type="protein sequence ID" value="ABX48917.1"/>
    <property type="molecule type" value="Genomic_DNA"/>
</dbReference>
<protein>
    <submittedName>
        <fullName evidence="1">Uncharacterized protein</fullName>
    </submittedName>
</protein>
<sequence length="275" mass="31232">MYHQFLNEPMVLDAEKASILTLRLPDDISDFIVLQAISAPLLEVVVIAEAGTPQNIAIRFQPFMGLKVESLPQSAQAFNTPITRSLGQGFRLYTRMGTAAKFCAAELRRGVSFTLDMTNRLGAENCLTFALQADSKFELVPLEADLRVLHEPKALMVAKALLARQYDYAASSESLAIYMTEIEQVRLELQAFLRGELGQCHASLTDEVLRLDPLLLQKQQWLFRTYTHMFERLNYNRAANDVDNTDKLLRKLECYELLAPPELIQMIDRLMEDET</sequence>